<evidence type="ECO:0008006" key="4">
    <source>
        <dbReference type="Google" id="ProtNLM"/>
    </source>
</evidence>
<dbReference type="Proteomes" id="UP001319080">
    <property type="component" value="Unassembled WGS sequence"/>
</dbReference>
<keyword evidence="1" id="KW-0472">Membrane</keyword>
<feature type="transmembrane region" description="Helical" evidence="1">
    <location>
        <begin position="102"/>
        <end position="121"/>
    </location>
</feature>
<evidence type="ECO:0000256" key="1">
    <source>
        <dbReference type="SAM" id="Phobius"/>
    </source>
</evidence>
<sequence length="269" mass="30305">MDEELEFEWIENYHKGQLSPDERQAFLDRQQADAAFAGKVRSYREIMDGIAYYGKQQPFAETIRGWEQEIKVQAGTDTLTANQANTVDIARDKKIVPLHRSYAYWAAAAVLILIVGSVLLLRPTPTETLALYETYYKPYPDVFNPSVRSEPNTTTTSTREKAFAAYRAGRFEEALQLFHALTGDNRQEQDNIRLYLGNCYLALDSLDAAGKAFLSIGADSHIASQAKWYLAMTYLKAGTADRAKSVLHTLVDEGGSYADRAREILQKIE</sequence>
<keyword evidence="1" id="KW-1133">Transmembrane helix</keyword>
<name>A0AAP2E174_9BACT</name>
<dbReference type="SUPFAM" id="SSF48452">
    <property type="entry name" value="TPR-like"/>
    <property type="match status" value="1"/>
</dbReference>
<reference evidence="2 3" key="1">
    <citation type="submission" date="2021-05" db="EMBL/GenBank/DDBJ databases">
        <title>A Polyphasic approach of four new species of the genus Ohtaekwangia: Ohtaekwangia histidinii sp. nov., Ohtaekwangia cretensis sp. nov., Ohtaekwangia indiensis sp. nov., Ohtaekwangia reichenbachii sp. nov. from diverse environment.</title>
        <authorList>
            <person name="Octaviana S."/>
        </authorList>
    </citation>
    <scope>NUCLEOTIDE SEQUENCE [LARGE SCALE GENOMIC DNA]</scope>
    <source>
        <strain evidence="2 3">PWU5</strain>
    </source>
</reference>
<evidence type="ECO:0000313" key="3">
    <source>
        <dbReference type="Proteomes" id="UP001319080"/>
    </source>
</evidence>
<dbReference type="InterPro" id="IPR011990">
    <property type="entry name" value="TPR-like_helical_dom_sf"/>
</dbReference>
<proteinExistence type="predicted"/>
<dbReference type="EMBL" id="JAHESE010000015">
    <property type="protein sequence ID" value="MBT1709639.1"/>
    <property type="molecule type" value="Genomic_DNA"/>
</dbReference>
<keyword evidence="3" id="KW-1185">Reference proteome</keyword>
<dbReference type="Gene3D" id="1.25.40.10">
    <property type="entry name" value="Tetratricopeptide repeat domain"/>
    <property type="match status" value="1"/>
</dbReference>
<comment type="caution">
    <text evidence="2">The sequence shown here is derived from an EMBL/GenBank/DDBJ whole genome shotgun (WGS) entry which is preliminary data.</text>
</comment>
<evidence type="ECO:0000313" key="2">
    <source>
        <dbReference type="EMBL" id="MBT1709639.1"/>
    </source>
</evidence>
<keyword evidence="1" id="KW-0812">Transmembrane</keyword>
<dbReference type="RefSeq" id="WP_254085218.1">
    <property type="nucleotide sequence ID" value="NZ_JAHESE010000015.1"/>
</dbReference>
<organism evidence="2 3">
    <name type="scientific">Dawidia cretensis</name>
    <dbReference type="NCBI Taxonomy" id="2782350"/>
    <lineage>
        <taxon>Bacteria</taxon>
        <taxon>Pseudomonadati</taxon>
        <taxon>Bacteroidota</taxon>
        <taxon>Cytophagia</taxon>
        <taxon>Cytophagales</taxon>
        <taxon>Chryseotaleaceae</taxon>
        <taxon>Dawidia</taxon>
    </lineage>
</organism>
<protein>
    <recommendedName>
        <fullName evidence="4">Tetratricopeptide repeat protein</fullName>
    </recommendedName>
</protein>
<gene>
    <name evidence="2" type="ORF">KK062_15455</name>
</gene>
<dbReference type="AlphaFoldDB" id="A0AAP2E174"/>
<accession>A0AAP2E174</accession>